<protein>
    <submittedName>
        <fullName evidence="1">Uncharacterized protein</fullName>
    </submittedName>
</protein>
<comment type="caution">
    <text evidence="1">The sequence shown here is derived from an EMBL/GenBank/DDBJ whole genome shotgun (WGS) entry which is preliminary data.</text>
</comment>
<sequence>MLKNYHQFFCGLPLSVYAGTTDVMYQDSKEFWQGNARKQATANIVSWHSPYCIKSYLITLRGSEEC</sequence>
<dbReference type="EMBL" id="DACWHX010000012">
    <property type="protein sequence ID" value="HAU1880715.1"/>
    <property type="molecule type" value="Genomic_DNA"/>
</dbReference>
<gene>
    <name evidence="1" type="ORF">JBJ86_10745</name>
</gene>
<evidence type="ECO:0000313" key="1">
    <source>
        <dbReference type="EMBL" id="HAU1880715.1"/>
    </source>
</evidence>
<accession>A0AAN5PK71</accession>
<organism evidence="1 2">
    <name type="scientific">Legionella pneumophila</name>
    <dbReference type="NCBI Taxonomy" id="446"/>
    <lineage>
        <taxon>Bacteria</taxon>
        <taxon>Pseudomonadati</taxon>
        <taxon>Pseudomonadota</taxon>
        <taxon>Gammaproteobacteria</taxon>
        <taxon>Legionellales</taxon>
        <taxon>Legionellaceae</taxon>
        <taxon>Legionella</taxon>
    </lineage>
</organism>
<reference evidence="1" key="2">
    <citation type="submission" date="2019-10" db="EMBL/GenBank/DDBJ databases">
        <authorList>
            <consortium name="NCBI Pathogen Detection Project"/>
        </authorList>
    </citation>
    <scope>NUCLEOTIDE SEQUENCE</scope>
    <source>
        <strain evidence="1">AZ00058701</strain>
    </source>
</reference>
<dbReference type="Proteomes" id="UP000866496">
    <property type="component" value="Unassembled WGS sequence"/>
</dbReference>
<dbReference type="AlphaFoldDB" id="A0AAN5PK71"/>
<evidence type="ECO:0000313" key="2">
    <source>
        <dbReference type="Proteomes" id="UP000866496"/>
    </source>
</evidence>
<name>A0AAN5PK71_LEGPN</name>
<proteinExistence type="predicted"/>
<reference evidence="1" key="1">
    <citation type="journal article" date="2018" name="Genome Biol.">
        <title>SKESA: strategic k-mer extension for scrupulous assemblies.</title>
        <authorList>
            <person name="Souvorov A."/>
            <person name="Agarwala R."/>
            <person name="Lipman D.J."/>
        </authorList>
    </citation>
    <scope>NUCLEOTIDE SEQUENCE</scope>
    <source>
        <strain evidence="1">AZ00058701</strain>
    </source>
</reference>